<dbReference type="InterPro" id="IPR045261">
    <property type="entry name" value="MORC_ATPase"/>
</dbReference>
<keyword evidence="10" id="KW-1185">Reference proteome</keyword>
<dbReference type="GO" id="GO:0008270">
    <property type="term" value="F:zinc ion binding"/>
    <property type="evidence" value="ECO:0007669"/>
    <property type="project" value="UniProtKB-KW"/>
</dbReference>
<evidence type="ECO:0000259" key="8">
    <source>
        <dbReference type="PROSITE" id="PS51050"/>
    </source>
</evidence>
<dbReference type="PANTHER" id="PTHR23336:SF76">
    <property type="entry name" value="MORC S5 DOMAIN-CONTAINING PROTEIN"/>
    <property type="match status" value="1"/>
</dbReference>
<evidence type="ECO:0000313" key="10">
    <source>
        <dbReference type="Proteomes" id="UP000549394"/>
    </source>
</evidence>
<evidence type="ECO:0000313" key="9">
    <source>
        <dbReference type="EMBL" id="CAD5117030.1"/>
    </source>
</evidence>
<evidence type="ECO:0000256" key="4">
    <source>
        <dbReference type="ARBA" id="ARBA00022833"/>
    </source>
</evidence>
<dbReference type="GO" id="GO:0016298">
    <property type="term" value="F:lipase activity"/>
    <property type="evidence" value="ECO:0007669"/>
    <property type="project" value="InterPro"/>
</dbReference>
<evidence type="ECO:0000256" key="7">
    <source>
        <dbReference type="SAM" id="MobiDB-lite"/>
    </source>
</evidence>
<evidence type="ECO:0000256" key="3">
    <source>
        <dbReference type="ARBA" id="ARBA00022771"/>
    </source>
</evidence>
<gene>
    <name evidence="9" type="ORF">DGYR_LOCUS5601</name>
</gene>
<keyword evidence="3" id="KW-0863">Zinc-finger</keyword>
<feature type="domain" description="CW-type" evidence="8">
    <location>
        <begin position="394"/>
        <end position="449"/>
    </location>
</feature>
<dbReference type="Pfam" id="PF13589">
    <property type="entry name" value="HATPase_c_3"/>
    <property type="match status" value="1"/>
</dbReference>
<dbReference type="PANTHER" id="PTHR23336">
    <property type="entry name" value="ZINC FINGER CW-TYPE COILED-COIL DOMAIN PROTEIN 3"/>
    <property type="match status" value="1"/>
</dbReference>
<feature type="region of interest" description="Disordered" evidence="7">
    <location>
        <begin position="545"/>
        <end position="603"/>
    </location>
</feature>
<reference evidence="9 10" key="1">
    <citation type="submission" date="2020-08" db="EMBL/GenBank/DDBJ databases">
        <authorList>
            <person name="Hejnol A."/>
        </authorList>
    </citation>
    <scope>NUCLEOTIDE SEQUENCE [LARGE SCALE GENOMIC DNA]</scope>
</reference>
<dbReference type="InterPro" id="IPR029058">
    <property type="entry name" value="AB_hydrolase_fold"/>
</dbReference>
<dbReference type="InterPro" id="IPR036890">
    <property type="entry name" value="HATPase_C_sf"/>
</dbReference>
<dbReference type="Pfam" id="PF17942">
    <property type="entry name" value="Morc6_S5"/>
    <property type="match status" value="1"/>
</dbReference>
<dbReference type="OrthoDB" id="757982at2759"/>
<feature type="compositionally biased region" description="Basic and acidic residues" evidence="7">
    <location>
        <begin position="658"/>
        <end position="672"/>
    </location>
</feature>
<proteinExistence type="predicted"/>
<dbReference type="InterPro" id="IPR013094">
    <property type="entry name" value="AB_hydrolase_3"/>
</dbReference>
<keyword evidence="2" id="KW-0479">Metal-binding</keyword>
<dbReference type="InterPro" id="IPR011124">
    <property type="entry name" value="Znf_CW"/>
</dbReference>
<dbReference type="Proteomes" id="UP000549394">
    <property type="component" value="Unassembled WGS sequence"/>
</dbReference>
<evidence type="ECO:0000256" key="2">
    <source>
        <dbReference type="ARBA" id="ARBA00022723"/>
    </source>
</evidence>
<keyword evidence="6" id="KW-0539">Nucleus</keyword>
<dbReference type="GO" id="GO:0005634">
    <property type="term" value="C:nucleus"/>
    <property type="evidence" value="ECO:0007669"/>
    <property type="project" value="UniProtKB-SubCell"/>
</dbReference>
<evidence type="ECO:0000256" key="5">
    <source>
        <dbReference type="ARBA" id="ARBA00023054"/>
    </source>
</evidence>
<feature type="compositionally biased region" description="Polar residues" evidence="7">
    <location>
        <begin position="488"/>
        <end position="498"/>
    </location>
</feature>
<accession>A0A7I8VL95</accession>
<dbReference type="SUPFAM" id="SSF55874">
    <property type="entry name" value="ATPase domain of HSP90 chaperone/DNA topoisomerase II/histidine kinase"/>
    <property type="match status" value="1"/>
</dbReference>
<keyword evidence="5" id="KW-0175">Coiled coil</keyword>
<name>A0A7I8VL95_9ANNE</name>
<dbReference type="Pfam" id="PF07496">
    <property type="entry name" value="zf-CW"/>
    <property type="match status" value="1"/>
</dbReference>
<dbReference type="Pfam" id="PF07859">
    <property type="entry name" value="Abhydrolase_3"/>
    <property type="match status" value="1"/>
</dbReference>
<evidence type="ECO:0000256" key="6">
    <source>
        <dbReference type="ARBA" id="ARBA00023242"/>
    </source>
</evidence>
<comment type="caution">
    <text evidence="9">The sequence shown here is derived from an EMBL/GenBank/DDBJ whole genome shotgun (WGS) entry which is preliminary data.</text>
</comment>
<sequence length="1399" mass="159799">MADTSNASNEKESGTILNMKEAKVSPSFLHANSTSHTGPFSAIAEIIDNAYDPDVQAKELHIVKLELNGQTCLCFTDDGNGMSPEQLHRMLSFGYCDKVEIKGHKPIGFYGNGFKSGSMRLGRDVVVFTKKDDKMSVGFLSQTFLKKINAKTVIVPMLSWYSATRKQVTNAYSSESVQAIVKYSPMKSPHDIMRQFQEIPKKGTRIIIHNLKSVDGRPELDFDSDPQDIGNAESEISKYIEDHVSTYNKSLRHFCSILYNKPKMKIILRGVKVATKIISKSLSKTETDVYKPTFLQKNVPIIFGFSSNLNDYGIMMYHRNRLIKAYERVGIQKQANDHGVGVVGVIEVDFLTPIHNKTDFQKDGRYSSTMNALGQKLNDYWYTKQMDKNSGLNQQIVPDWNWVQCEFCLKWRRLAKNTNMKKINPSKWNCQMNTDVEFNRCSINEEVDDDANIKAATYEKKFKKIERRKKDSMQKIINEKEAEIEMLKNQSLTSNSTKNGHRSDTSMDEAYVDHRRDVEQKASRAVNEILRTTRKRQKSFLAIAAKRSKSEESEHSVASDSEHKSDATEKENEPKLDDGPLVRSERLPESRTSSEDTLRVEDSKAREQMNIYLKELYSLRKNVSKLLVHLLPSQIQIPPKTSQIDEFIRELLNSYIEKNEESNERETTDKTADSQPSQTDELMAAMREDSAARNLPFCQEDRLLADQKYRRELLDLFRQLRINALCNVDYFSAKKNGNHVRFQNSFRVLIDHLDNGIEPGVCNLIAVAHHFDVDPSLPYNGYRSFLRVIQKCCSHILQLTRHIIVSRSSLLFRGSHYSTELESYVNVLGQFRACLHYVLHLPKFCGEGALYPDEDLLTEEEFKDAYFIMTEAESLTQEPFYERPLAFQFCNSVQNALTSICIGLASHGDVLGLENKANPVFKLITYAQGGGKYFLYPAERAKKVVAITRTKGLYYCQSFWDLADLQIAQVPQYFSPSIDVNRIFEIKDEVFYLKEFNSEVTVKINPPCAIIGPAPVNCRLMSSIKRKGQEYVTKETSPKVAENLSDCLIFHIHGGGFVAQKSQSHTSYLRYWAKKTEAPILSVDYSLAPKHHFPRALEECFFAYCWALKHPTYLGWTGEKVVFAGDSAGANLILAVALRAQELNIQKPDGIVPIYGCFLVQYVPSPSRMMSLWDPLLAVGILTKILHAYAGVKDDLYIHEVDSGYVETDIEDGFVNVDAIYYGKPEQATVDEVGKEMDEDVTSKVLFTLDDDKDDIPTHPARRQRSLKNFDLEKNRNRCFTKRSRCISLPCFDNSEIYSGDWCTREQREVETLLEDPRTFAKFGNRVKINLNSSIMRDKILKNVYMSPLYATEKQLKTLGPIYFLVSTLGGATKRLLNLSYLFNLLSRPQPWTPYLMTQ</sequence>
<dbReference type="CDD" id="cd16931">
    <property type="entry name" value="HATPase_MORC-like"/>
    <property type="match status" value="1"/>
</dbReference>
<dbReference type="Gene3D" id="3.30.565.10">
    <property type="entry name" value="Histidine kinase-like ATPase, C-terminal domain"/>
    <property type="match status" value="1"/>
</dbReference>
<evidence type="ECO:0000256" key="1">
    <source>
        <dbReference type="ARBA" id="ARBA00004123"/>
    </source>
</evidence>
<protein>
    <submittedName>
        <fullName evidence="9">DgyrCDS5858</fullName>
    </submittedName>
</protein>
<dbReference type="InterPro" id="IPR010468">
    <property type="entry name" value="HSL_N"/>
</dbReference>
<dbReference type="SUPFAM" id="SSF53474">
    <property type="entry name" value="alpha/beta-Hydrolases"/>
    <property type="match status" value="1"/>
</dbReference>
<feature type="compositionally biased region" description="Basic and acidic residues" evidence="7">
    <location>
        <begin position="548"/>
        <end position="603"/>
    </location>
</feature>
<dbReference type="Pfam" id="PF06350">
    <property type="entry name" value="HSL_N"/>
    <property type="match status" value="1"/>
</dbReference>
<dbReference type="PROSITE" id="PS51050">
    <property type="entry name" value="ZF_CW"/>
    <property type="match status" value="1"/>
</dbReference>
<dbReference type="EMBL" id="CAJFCJ010000007">
    <property type="protein sequence ID" value="CAD5117030.1"/>
    <property type="molecule type" value="Genomic_DNA"/>
</dbReference>
<comment type="subcellular location">
    <subcellularLocation>
        <location evidence="1">Nucleus</location>
    </subcellularLocation>
</comment>
<feature type="region of interest" description="Disordered" evidence="7">
    <location>
        <begin position="658"/>
        <end position="678"/>
    </location>
</feature>
<dbReference type="InterPro" id="IPR041006">
    <property type="entry name" value="Morc_S5"/>
</dbReference>
<keyword evidence="4" id="KW-0862">Zinc</keyword>
<feature type="region of interest" description="Disordered" evidence="7">
    <location>
        <begin position="487"/>
        <end position="506"/>
    </location>
</feature>
<dbReference type="Gene3D" id="3.30.40.100">
    <property type="match status" value="1"/>
</dbReference>
<dbReference type="GO" id="GO:0016042">
    <property type="term" value="P:lipid catabolic process"/>
    <property type="evidence" value="ECO:0007669"/>
    <property type="project" value="InterPro"/>
</dbReference>
<dbReference type="GO" id="GO:0016887">
    <property type="term" value="F:ATP hydrolysis activity"/>
    <property type="evidence" value="ECO:0007669"/>
    <property type="project" value="InterPro"/>
</dbReference>
<dbReference type="Gene3D" id="3.40.50.1820">
    <property type="entry name" value="alpha/beta hydrolase"/>
    <property type="match status" value="1"/>
</dbReference>
<organism evidence="9 10">
    <name type="scientific">Dimorphilus gyrociliatus</name>
    <dbReference type="NCBI Taxonomy" id="2664684"/>
    <lineage>
        <taxon>Eukaryota</taxon>
        <taxon>Metazoa</taxon>
        <taxon>Spiralia</taxon>
        <taxon>Lophotrochozoa</taxon>
        <taxon>Annelida</taxon>
        <taxon>Polychaeta</taxon>
        <taxon>Polychaeta incertae sedis</taxon>
        <taxon>Dinophilidae</taxon>
        <taxon>Dimorphilus</taxon>
    </lineage>
</organism>
<dbReference type="GO" id="GO:0008203">
    <property type="term" value="P:cholesterol metabolic process"/>
    <property type="evidence" value="ECO:0007669"/>
    <property type="project" value="InterPro"/>
</dbReference>